<dbReference type="InParanoid" id="A0A0P0XLB3"/>
<dbReference type="AlphaFoldDB" id="A0A0P0XLB3"/>
<dbReference type="PaxDb" id="39947-A0A0P0XLB3"/>
<reference evidence="2" key="1">
    <citation type="journal article" date="2005" name="Nature">
        <title>The map-based sequence of the rice genome.</title>
        <authorList>
            <consortium name="International rice genome sequencing project (IRGSP)"/>
            <person name="Matsumoto T."/>
            <person name="Wu J."/>
            <person name="Kanamori H."/>
            <person name="Katayose Y."/>
            <person name="Fujisawa M."/>
            <person name="Namiki N."/>
            <person name="Mizuno H."/>
            <person name="Yamamoto K."/>
            <person name="Antonio B.A."/>
            <person name="Baba T."/>
            <person name="Sakata K."/>
            <person name="Nagamura Y."/>
            <person name="Aoki H."/>
            <person name="Arikawa K."/>
            <person name="Arita K."/>
            <person name="Bito T."/>
            <person name="Chiden Y."/>
            <person name="Fujitsuka N."/>
            <person name="Fukunaka R."/>
            <person name="Hamada M."/>
            <person name="Harada C."/>
            <person name="Hayashi A."/>
            <person name="Hijishita S."/>
            <person name="Honda M."/>
            <person name="Hosokawa S."/>
            <person name="Ichikawa Y."/>
            <person name="Idonuma A."/>
            <person name="Iijima M."/>
            <person name="Ikeda M."/>
            <person name="Ikeno M."/>
            <person name="Ito K."/>
            <person name="Ito S."/>
            <person name="Ito T."/>
            <person name="Ito Y."/>
            <person name="Ito Y."/>
            <person name="Iwabuchi A."/>
            <person name="Kamiya K."/>
            <person name="Karasawa W."/>
            <person name="Kurita K."/>
            <person name="Katagiri S."/>
            <person name="Kikuta A."/>
            <person name="Kobayashi H."/>
            <person name="Kobayashi N."/>
            <person name="Machita K."/>
            <person name="Maehara T."/>
            <person name="Masukawa M."/>
            <person name="Mizubayashi T."/>
            <person name="Mukai Y."/>
            <person name="Nagasaki H."/>
            <person name="Nagata Y."/>
            <person name="Naito S."/>
            <person name="Nakashima M."/>
            <person name="Nakama Y."/>
            <person name="Nakamichi Y."/>
            <person name="Nakamura M."/>
            <person name="Meguro A."/>
            <person name="Negishi M."/>
            <person name="Ohta I."/>
            <person name="Ohta T."/>
            <person name="Okamoto M."/>
            <person name="Ono N."/>
            <person name="Saji S."/>
            <person name="Sakaguchi M."/>
            <person name="Sakai K."/>
            <person name="Shibata M."/>
            <person name="Shimokawa T."/>
            <person name="Song J."/>
            <person name="Takazaki Y."/>
            <person name="Terasawa K."/>
            <person name="Tsugane M."/>
            <person name="Tsuji K."/>
            <person name="Ueda S."/>
            <person name="Waki K."/>
            <person name="Yamagata H."/>
            <person name="Yamamoto M."/>
            <person name="Yamamoto S."/>
            <person name="Yamane H."/>
            <person name="Yoshiki S."/>
            <person name="Yoshihara R."/>
            <person name="Yukawa K."/>
            <person name="Zhong H."/>
            <person name="Yano M."/>
            <person name="Yuan Q."/>
            <person name="Ouyang S."/>
            <person name="Liu J."/>
            <person name="Jones K.M."/>
            <person name="Gansberger K."/>
            <person name="Moffat K."/>
            <person name="Hill J."/>
            <person name="Bera J."/>
            <person name="Fadrosh D."/>
            <person name="Jin S."/>
            <person name="Johri S."/>
            <person name="Kim M."/>
            <person name="Overton L."/>
            <person name="Reardon M."/>
            <person name="Tsitrin T."/>
            <person name="Vuong H."/>
            <person name="Weaver B."/>
            <person name="Ciecko A."/>
            <person name="Tallon L."/>
            <person name="Jackson J."/>
            <person name="Pai G."/>
            <person name="Aken S.V."/>
            <person name="Utterback T."/>
            <person name="Reidmuller S."/>
            <person name="Feldblyum T."/>
            <person name="Hsiao J."/>
            <person name="Zismann V."/>
            <person name="Iobst S."/>
            <person name="de Vazeille A.R."/>
            <person name="Buell C.R."/>
            <person name="Ying K."/>
            <person name="Li Y."/>
            <person name="Lu T."/>
            <person name="Huang Y."/>
            <person name="Zhao Q."/>
            <person name="Feng Q."/>
            <person name="Zhang L."/>
            <person name="Zhu J."/>
            <person name="Weng Q."/>
            <person name="Mu J."/>
            <person name="Lu Y."/>
            <person name="Fan D."/>
            <person name="Liu Y."/>
            <person name="Guan J."/>
            <person name="Zhang Y."/>
            <person name="Yu S."/>
            <person name="Liu X."/>
            <person name="Zhang Y."/>
            <person name="Hong G."/>
            <person name="Han B."/>
            <person name="Choisne N."/>
            <person name="Demange N."/>
            <person name="Orjeda G."/>
            <person name="Samain S."/>
            <person name="Cattolico L."/>
            <person name="Pelletier E."/>
            <person name="Couloux A."/>
            <person name="Segurens B."/>
            <person name="Wincker P."/>
            <person name="D'Hont A."/>
            <person name="Scarpelli C."/>
            <person name="Weissenbach J."/>
            <person name="Salanoubat M."/>
            <person name="Quetier F."/>
            <person name="Yu Y."/>
            <person name="Kim H.R."/>
            <person name="Rambo T."/>
            <person name="Currie J."/>
            <person name="Collura K."/>
            <person name="Luo M."/>
            <person name="Yang T."/>
            <person name="Ammiraju J.S.S."/>
            <person name="Engler F."/>
            <person name="Soderlund C."/>
            <person name="Wing R.A."/>
            <person name="Palmer L.E."/>
            <person name="de la Bastide M."/>
            <person name="Spiegel L."/>
            <person name="Nascimento L."/>
            <person name="Zutavern T."/>
            <person name="O'Shaughnessy A."/>
            <person name="Dike S."/>
            <person name="Dedhia N."/>
            <person name="Preston R."/>
            <person name="Balija V."/>
            <person name="McCombie W.R."/>
            <person name="Chow T."/>
            <person name="Chen H."/>
            <person name="Chung M."/>
            <person name="Chen C."/>
            <person name="Shaw J."/>
            <person name="Wu H."/>
            <person name="Hsiao K."/>
            <person name="Chao Y."/>
            <person name="Chu M."/>
            <person name="Cheng C."/>
            <person name="Hour A."/>
            <person name="Lee P."/>
            <person name="Lin S."/>
            <person name="Lin Y."/>
            <person name="Liou J."/>
            <person name="Liu S."/>
            <person name="Hsing Y."/>
            <person name="Raghuvanshi S."/>
            <person name="Mohanty A."/>
            <person name="Bharti A.K."/>
            <person name="Gaur A."/>
            <person name="Gupta V."/>
            <person name="Kumar D."/>
            <person name="Ravi V."/>
            <person name="Vij S."/>
            <person name="Kapur A."/>
            <person name="Khurana P."/>
            <person name="Khurana P."/>
            <person name="Khurana J.P."/>
            <person name="Tyagi A.K."/>
            <person name="Gaikwad K."/>
            <person name="Singh A."/>
            <person name="Dalal V."/>
            <person name="Srivastava S."/>
            <person name="Dixit A."/>
            <person name="Pal A.K."/>
            <person name="Ghazi I.A."/>
            <person name="Yadav M."/>
            <person name="Pandit A."/>
            <person name="Bhargava A."/>
            <person name="Sureshbabu K."/>
            <person name="Batra K."/>
            <person name="Sharma T.R."/>
            <person name="Mohapatra T."/>
            <person name="Singh N.K."/>
            <person name="Messing J."/>
            <person name="Nelson A.B."/>
            <person name="Fuks G."/>
            <person name="Kavchok S."/>
            <person name="Keizer G."/>
            <person name="Linton E."/>
            <person name="Llaca V."/>
            <person name="Song R."/>
            <person name="Tanyolac B."/>
            <person name="Young S."/>
            <person name="Ho-Il K."/>
            <person name="Hahn J.H."/>
            <person name="Sangsakoo G."/>
            <person name="Vanavichit A."/>
            <person name="de Mattos Luiz.A.T."/>
            <person name="Zimmer P.D."/>
            <person name="Malone G."/>
            <person name="Dellagostin O."/>
            <person name="de Oliveira A.C."/>
            <person name="Bevan M."/>
            <person name="Bancroft I."/>
            <person name="Minx P."/>
            <person name="Cordum H."/>
            <person name="Wilson R."/>
            <person name="Cheng Z."/>
            <person name="Jin W."/>
            <person name="Jiang J."/>
            <person name="Leong S.A."/>
            <person name="Iwama H."/>
            <person name="Gojobori T."/>
            <person name="Itoh T."/>
            <person name="Niimura Y."/>
            <person name="Fujii Y."/>
            <person name="Habara T."/>
            <person name="Sakai H."/>
            <person name="Sato Y."/>
            <person name="Wilson G."/>
            <person name="Kumar K."/>
            <person name="McCouch S."/>
            <person name="Juretic N."/>
            <person name="Hoen D."/>
            <person name="Wright S."/>
            <person name="Bruskiewich R."/>
            <person name="Bureau T."/>
            <person name="Miyao A."/>
            <person name="Hirochika H."/>
            <person name="Nishikawa T."/>
            <person name="Kadowaki K."/>
            <person name="Sugiura M."/>
            <person name="Burr B."/>
            <person name="Sasaki T."/>
        </authorList>
    </citation>
    <scope>NUCLEOTIDE SEQUENCE [LARGE SCALE GENOMIC DNA]</scope>
    <source>
        <strain evidence="2">cv. Nipponbare</strain>
    </source>
</reference>
<evidence type="ECO:0000313" key="2">
    <source>
        <dbReference type="Proteomes" id="UP000059680"/>
    </source>
</evidence>
<dbReference type="FunCoup" id="A0A0P0XLB3">
    <property type="interactions" value="20"/>
</dbReference>
<keyword evidence="2" id="KW-1185">Reference proteome</keyword>
<proteinExistence type="predicted"/>
<evidence type="ECO:0000313" key="1">
    <source>
        <dbReference type="EMBL" id="BAT07231.1"/>
    </source>
</evidence>
<sequence>MHLLLLAIPFLAGGVPDLGLDGAGVDVEGSRLELDADGGLGVEVELVAGEPRQQLRLPHRGVADQHHLEHVVDLLPHLPVAPSS</sequence>
<dbReference type="Gramene" id="Os09t0281750-00">
    <property type="protein sequence ID" value="Os09t0281750-00"/>
    <property type="gene ID" value="Os09g0281750"/>
</dbReference>
<dbReference type="Proteomes" id="UP000059680">
    <property type="component" value="Chromosome 9"/>
</dbReference>
<organism evidence="1 2">
    <name type="scientific">Oryza sativa subsp. japonica</name>
    <name type="common">Rice</name>
    <dbReference type="NCBI Taxonomy" id="39947"/>
    <lineage>
        <taxon>Eukaryota</taxon>
        <taxon>Viridiplantae</taxon>
        <taxon>Streptophyta</taxon>
        <taxon>Embryophyta</taxon>
        <taxon>Tracheophyta</taxon>
        <taxon>Spermatophyta</taxon>
        <taxon>Magnoliopsida</taxon>
        <taxon>Liliopsida</taxon>
        <taxon>Poales</taxon>
        <taxon>Poaceae</taxon>
        <taxon>BOP clade</taxon>
        <taxon>Oryzoideae</taxon>
        <taxon>Oryzeae</taxon>
        <taxon>Oryzinae</taxon>
        <taxon>Oryza</taxon>
        <taxon>Oryza sativa</taxon>
    </lineage>
</organism>
<protein>
    <submittedName>
        <fullName evidence="1">Os09g0281750 protein</fullName>
    </submittedName>
</protein>
<gene>
    <name evidence="1" type="ordered locus">Os09g0281750</name>
    <name evidence="1" type="ORF">OSNPB_090281750</name>
</gene>
<dbReference type="EMBL" id="AP014965">
    <property type="protein sequence ID" value="BAT07231.1"/>
    <property type="molecule type" value="Genomic_DNA"/>
</dbReference>
<name>A0A0P0XLB3_ORYSJ</name>
<accession>A0A0P0XLB3</accession>
<reference evidence="1 2" key="2">
    <citation type="journal article" date="2013" name="Plant Cell Physiol.">
        <title>Rice Annotation Project Database (RAP-DB): an integrative and interactive database for rice genomics.</title>
        <authorList>
            <person name="Sakai H."/>
            <person name="Lee S.S."/>
            <person name="Tanaka T."/>
            <person name="Numa H."/>
            <person name="Kim J."/>
            <person name="Kawahara Y."/>
            <person name="Wakimoto H."/>
            <person name="Yang C.C."/>
            <person name="Iwamoto M."/>
            <person name="Abe T."/>
            <person name="Yamada Y."/>
            <person name="Muto A."/>
            <person name="Inokuchi H."/>
            <person name="Ikemura T."/>
            <person name="Matsumoto T."/>
            <person name="Sasaki T."/>
            <person name="Itoh T."/>
        </authorList>
    </citation>
    <scope>NUCLEOTIDE SEQUENCE [LARGE SCALE GENOMIC DNA]</scope>
    <source>
        <strain evidence="2">cv. Nipponbare</strain>
    </source>
</reference>
<dbReference type="eggNOG" id="ENOG502T2DA">
    <property type="taxonomic scope" value="Eukaryota"/>
</dbReference>
<reference evidence="1 2" key="3">
    <citation type="journal article" date="2013" name="Rice">
        <title>Improvement of the Oryza sativa Nipponbare reference genome using next generation sequence and optical map data.</title>
        <authorList>
            <person name="Kawahara Y."/>
            <person name="de la Bastide M."/>
            <person name="Hamilton J.P."/>
            <person name="Kanamori H."/>
            <person name="McCombie W.R."/>
            <person name="Ouyang S."/>
            <person name="Schwartz D.C."/>
            <person name="Tanaka T."/>
            <person name="Wu J."/>
            <person name="Zhou S."/>
            <person name="Childs K.L."/>
            <person name="Davidson R.M."/>
            <person name="Lin H."/>
            <person name="Quesada-Ocampo L."/>
            <person name="Vaillancourt B."/>
            <person name="Sakai H."/>
            <person name="Lee S.S."/>
            <person name="Kim J."/>
            <person name="Numa H."/>
            <person name="Itoh T."/>
            <person name="Buell C.R."/>
            <person name="Matsumoto T."/>
        </authorList>
    </citation>
    <scope>NUCLEOTIDE SEQUENCE [LARGE SCALE GENOMIC DNA]</scope>
    <source>
        <strain evidence="2">cv. Nipponbare</strain>
    </source>
</reference>
<feature type="non-terminal residue" evidence="1">
    <location>
        <position position="1"/>
    </location>
</feature>